<name>A0AAW2QXS1_9LAMI</name>
<reference evidence="5" key="1">
    <citation type="submission" date="2020-06" db="EMBL/GenBank/DDBJ databases">
        <authorList>
            <person name="Li T."/>
            <person name="Hu X."/>
            <person name="Zhang T."/>
            <person name="Song X."/>
            <person name="Zhang H."/>
            <person name="Dai N."/>
            <person name="Sheng W."/>
            <person name="Hou X."/>
            <person name="Wei L."/>
        </authorList>
    </citation>
    <scope>NUCLEOTIDE SEQUENCE</scope>
    <source>
        <strain evidence="5">KEN8</strain>
        <tissue evidence="5">Leaf</tissue>
    </source>
</reference>
<feature type="compositionally biased region" description="Pro residues" evidence="3">
    <location>
        <begin position="153"/>
        <end position="162"/>
    </location>
</feature>
<dbReference type="PANTHER" id="PTHR12433:SF11">
    <property type="entry name" value="MEDIATOR OF RNA POLYMERASE II TRANSCRIPTION SUBUNIT 25"/>
    <property type="match status" value="1"/>
</dbReference>
<organism evidence="5">
    <name type="scientific">Sesamum calycinum</name>
    <dbReference type="NCBI Taxonomy" id="2727403"/>
    <lineage>
        <taxon>Eukaryota</taxon>
        <taxon>Viridiplantae</taxon>
        <taxon>Streptophyta</taxon>
        <taxon>Embryophyta</taxon>
        <taxon>Tracheophyta</taxon>
        <taxon>Spermatophyta</taxon>
        <taxon>Magnoliopsida</taxon>
        <taxon>eudicotyledons</taxon>
        <taxon>Gunneridae</taxon>
        <taxon>Pentapetalae</taxon>
        <taxon>asterids</taxon>
        <taxon>lamiids</taxon>
        <taxon>Lamiales</taxon>
        <taxon>Pedaliaceae</taxon>
        <taxon>Sesamum</taxon>
    </lineage>
</organism>
<dbReference type="Pfam" id="PF11265">
    <property type="entry name" value="Med25_VWA"/>
    <property type="match status" value="1"/>
</dbReference>
<evidence type="ECO:0000256" key="3">
    <source>
        <dbReference type="SAM" id="MobiDB-lite"/>
    </source>
</evidence>
<proteinExistence type="inferred from homology"/>
<gene>
    <name evidence="5" type="ORF">Scaly_0940300</name>
</gene>
<feature type="region of interest" description="Disordered" evidence="3">
    <location>
        <begin position="306"/>
        <end position="334"/>
    </location>
</feature>
<evidence type="ECO:0000313" key="5">
    <source>
        <dbReference type="EMBL" id="KAL0372587.1"/>
    </source>
</evidence>
<dbReference type="PANTHER" id="PTHR12433">
    <property type="entry name" value="MEDIATOR OF RNA POLYMERASE II TRANSCRIPTION SUBUNIT 25"/>
    <property type="match status" value="1"/>
</dbReference>
<evidence type="ECO:0000256" key="2">
    <source>
        <dbReference type="ARBA" id="ARBA00019694"/>
    </source>
</evidence>
<feature type="region of interest" description="Disordered" evidence="3">
    <location>
        <begin position="153"/>
        <end position="178"/>
    </location>
</feature>
<comment type="similarity">
    <text evidence="1">Belongs to the Mediator complex subunit 25 family.</text>
</comment>
<evidence type="ECO:0000259" key="4">
    <source>
        <dbReference type="Pfam" id="PF11265"/>
    </source>
</evidence>
<reference evidence="5" key="2">
    <citation type="journal article" date="2024" name="Plant">
        <title>Genomic evolution and insights into agronomic trait innovations of Sesamum species.</title>
        <authorList>
            <person name="Miao H."/>
            <person name="Wang L."/>
            <person name="Qu L."/>
            <person name="Liu H."/>
            <person name="Sun Y."/>
            <person name="Le M."/>
            <person name="Wang Q."/>
            <person name="Wei S."/>
            <person name="Zheng Y."/>
            <person name="Lin W."/>
            <person name="Duan Y."/>
            <person name="Cao H."/>
            <person name="Xiong S."/>
            <person name="Wang X."/>
            <person name="Wei L."/>
            <person name="Li C."/>
            <person name="Ma Q."/>
            <person name="Ju M."/>
            <person name="Zhao R."/>
            <person name="Li G."/>
            <person name="Mu C."/>
            <person name="Tian Q."/>
            <person name="Mei H."/>
            <person name="Zhang T."/>
            <person name="Gao T."/>
            <person name="Zhang H."/>
        </authorList>
    </citation>
    <scope>NUCLEOTIDE SEQUENCE</scope>
    <source>
        <strain evidence="5">KEN8</strain>
    </source>
</reference>
<dbReference type="InterPro" id="IPR021419">
    <property type="entry name" value="Mediator_Med25_VWA"/>
</dbReference>
<feature type="compositionally biased region" description="Low complexity" evidence="3">
    <location>
        <begin position="315"/>
        <end position="326"/>
    </location>
</feature>
<dbReference type="EMBL" id="JACGWM010000005">
    <property type="protein sequence ID" value="KAL0372587.1"/>
    <property type="molecule type" value="Genomic_DNA"/>
</dbReference>
<evidence type="ECO:0000256" key="1">
    <source>
        <dbReference type="ARBA" id="ARBA00009102"/>
    </source>
</evidence>
<dbReference type="AlphaFoldDB" id="A0AAW2QXS1"/>
<protein>
    <recommendedName>
        <fullName evidence="2">Mediator of RNA polymerase II transcription subunit 25</fullName>
    </recommendedName>
</protein>
<dbReference type="GO" id="GO:0016592">
    <property type="term" value="C:mediator complex"/>
    <property type="evidence" value="ECO:0007669"/>
    <property type="project" value="TreeGrafter"/>
</dbReference>
<feature type="domain" description="Mediator of RNA polymerase II transcription subunit 25 von Willebrand factor type A" evidence="4">
    <location>
        <begin position="4"/>
        <end position="211"/>
    </location>
</feature>
<dbReference type="GO" id="GO:0045944">
    <property type="term" value="P:positive regulation of transcription by RNA polymerase II"/>
    <property type="evidence" value="ECO:0007669"/>
    <property type="project" value="TreeGrafter"/>
</dbReference>
<accession>A0AAW2QXS1</accession>
<sequence length="334" mass="36872">MSPKQLIVAVEGTAAIGPFWQTIVSDYLDKIIRYLTPPIACACLCFNDSASSLCLLEKSSTTHFQLSLVMFNGHGSYSACLVQRSGWTRDMDIFFQWLQAIPFAGGGFNDAAIAEGLAEALMMFSSTSGNQNQIVEGQRHCILVAASNPYPLPTPVYRPQPQSPEKSDSMETQPDNCLSDAETLAKSFAQCAISLSVICPKQLPKLRGIYNADMVVFKPQIPNQQQLQAQLQQQQQQPQQQQLQHPQMQQQTQQQHPQLQQQPLPVGQLHQQPLMQIQQQQQIPQLQQQQQQQQMVGTGMNQAYIQGGGRPQMLSQGQASSQGSTSMPGGAFIS</sequence>
<feature type="region of interest" description="Disordered" evidence="3">
    <location>
        <begin position="228"/>
        <end position="262"/>
    </location>
</feature>
<comment type="caution">
    <text evidence="5">The sequence shown here is derived from an EMBL/GenBank/DDBJ whole genome shotgun (WGS) entry which is preliminary data.</text>
</comment>
<dbReference type="GO" id="GO:0005667">
    <property type="term" value="C:transcription regulator complex"/>
    <property type="evidence" value="ECO:0007669"/>
    <property type="project" value="TreeGrafter"/>
</dbReference>